<reference evidence="3 4" key="1">
    <citation type="submission" date="2016-10" db="EMBL/GenBank/DDBJ databases">
        <authorList>
            <person name="de Groot N.N."/>
        </authorList>
    </citation>
    <scope>NUCLEOTIDE SEQUENCE [LARGE SCALE GENOMIC DNA]</scope>
    <source>
        <strain evidence="3">MBHS1</strain>
    </source>
</reference>
<accession>A0A1H6F812</accession>
<dbReference type="OrthoDB" id="307788at2"/>
<keyword evidence="1 2" id="KW-0690">Ribosome biogenesis</keyword>
<comment type="subunit">
    <text evidence="2">Monomer. Binds 30S ribosomal subunits, but not 50S ribosomal subunits or 70S ribosomes.</text>
</comment>
<dbReference type="HAMAP" id="MF_00003">
    <property type="entry name" value="RbfA"/>
    <property type="match status" value="1"/>
</dbReference>
<comment type="function">
    <text evidence="2">One of several proteins that assist in the late maturation steps of the functional core of the 30S ribosomal subunit. Associates with free 30S ribosomal subunits (but not with 30S subunits that are part of 70S ribosomes or polysomes). Required for efficient processing of 16S rRNA. May interact with the 5'-terminal helix region of 16S rRNA.</text>
</comment>
<dbReference type="RefSeq" id="WP_103920083.1">
    <property type="nucleotide sequence ID" value="NZ_FMSV02000459.1"/>
</dbReference>
<evidence type="ECO:0000256" key="2">
    <source>
        <dbReference type="HAMAP-Rule" id="MF_00003"/>
    </source>
</evidence>
<dbReference type="InterPro" id="IPR000238">
    <property type="entry name" value="RbfA"/>
</dbReference>
<evidence type="ECO:0000313" key="4">
    <source>
        <dbReference type="Proteomes" id="UP000236724"/>
    </source>
</evidence>
<dbReference type="InterPro" id="IPR015946">
    <property type="entry name" value="KH_dom-like_a/b"/>
</dbReference>
<dbReference type="InterPro" id="IPR020053">
    <property type="entry name" value="Ribosome-bd_factorA_CS"/>
</dbReference>
<name>A0A1H6F812_9GAMM</name>
<dbReference type="SUPFAM" id="SSF89919">
    <property type="entry name" value="Ribosome-binding factor A, RbfA"/>
    <property type="match status" value="1"/>
</dbReference>
<gene>
    <name evidence="2 3" type="primary">rbfA</name>
    <name evidence="3" type="ORF">MBHS_02132</name>
</gene>
<protein>
    <recommendedName>
        <fullName evidence="2">Ribosome-binding factor A</fullName>
    </recommendedName>
</protein>
<dbReference type="Pfam" id="PF02033">
    <property type="entry name" value="RBFA"/>
    <property type="match status" value="1"/>
</dbReference>
<dbReference type="PROSITE" id="PS01319">
    <property type="entry name" value="RBFA"/>
    <property type="match status" value="1"/>
</dbReference>
<organism evidence="3 4">
    <name type="scientific">Candidatus Venteria ishoeyi</name>
    <dbReference type="NCBI Taxonomy" id="1899563"/>
    <lineage>
        <taxon>Bacteria</taxon>
        <taxon>Pseudomonadati</taxon>
        <taxon>Pseudomonadota</taxon>
        <taxon>Gammaproteobacteria</taxon>
        <taxon>Thiotrichales</taxon>
        <taxon>Thiotrichaceae</taxon>
        <taxon>Venteria</taxon>
    </lineage>
</organism>
<keyword evidence="4" id="KW-1185">Reference proteome</keyword>
<evidence type="ECO:0000256" key="1">
    <source>
        <dbReference type="ARBA" id="ARBA00022517"/>
    </source>
</evidence>
<dbReference type="AlphaFoldDB" id="A0A1H6F812"/>
<dbReference type="InterPro" id="IPR023799">
    <property type="entry name" value="RbfA_dom_sf"/>
</dbReference>
<evidence type="ECO:0000313" key="3">
    <source>
        <dbReference type="EMBL" id="SEH06277.1"/>
    </source>
</evidence>
<sequence>MAREFTRAHRVGEMIQRELAQLIQLDRDYTASGIVTIAAVDVSPDLRQAKVYITVLGDEKQGQKSVDALNAHDKTLRHLLSQRMRQIRTTPKLQFIYDYSIEYGNQLSALIESVSDKNEKPES</sequence>
<dbReference type="GO" id="GO:0043024">
    <property type="term" value="F:ribosomal small subunit binding"/>
    <property type="evidence" value="ECO:0007669"/>
    <property type="project" value="TreeGrafter"/>
</dbReference>
<proteinExistence type="inferred from homology"/>
<dbReference type="PANTHER" id="PTHR33515">
    <property type="entry name" value="RIBOSOME-BINDING FACTOR A, CHLOROPLASTIC-RELATED"/>
    <property type="match status" value="1"/>
</dbReference>
<dbReference type="NCBIfam" id="TIGR00082">
    <property type="entry name" value="rbfA"/>
    <property type="match status" value="1"/>
</dbReference>
<dbReference type="Proteomes" id="UP000236724">
    <property type="component" value="Unassembled WGS sequence"/>
</dbReference>
<dbReference type="EMBL" id="FMSV02000459">
    <property type="protein sequence ID" value="SEH06277.1"/>
    <property type="molecule type" value="Genomic_DNA"/>
</dbReference>
<keyword evidence="2" id="KW-0963">Cytoplasm</keyword>
<comment type="similarity">
    <text evidence="2">Belongs to the RbfA family.</text>
</comment>
<comment type="subcellular location">
    <subcellularLocation>
        <location evidence="2">Cytoplasm</location>
    </subcellularLocation>
</comment>
<dbReference type="GO" id="GO:0005829">
    <property type="term" value="C:cytosol"/>
    <property type="evidence" value="ECO:0007669"/>
    <property type="project" value="TreeGrafter"/>
</dbReference>
<dbReference type="PANTHER" id="PTHR33515:SF1">
    <property type="entry name" value="RIBOSOME-BINDING FACTOR A, CHLOROPLASTIC-RELATED"/>
    <property type="match status" value="1"/>
</dbReference>
<dbReference type="Gene3D" id="3.30.300.20">
    <property type="match status" value="1"/>
</dbReference>
<dbReference type="GO" id="GO:0030490">
    <property type="term" value="P:maturation of SSU-rRNA"/>
    <property type="evidence" value="ECO:0007669"/>
    <property type="project" value="UniProtKB-UniRule"/>
</dbReference>